<evidence type="ECO:0000259" key="1">
    <source>
        <dbReference type="Pfam" id="PF04545"/>
    </source>
</evidence>
<keyword evidence="3" id="KW-1185">Reference proteome</keyword>
<dbReference type="STRING" id="29341.RSJ17_07310"/>
<dbReference type="RefSeq" id="WP_052268318.1">
    <property type="nucleotide sequence ID" value="NZ_AYSO01000020.1"/>
</dbReference>
<dbReference type="OrthoDB" id="9785884at2"/>
<feature type="domain" description="RNA polymerase sigma-70 region 4" evidence="1">
    <location>
        <begin position="127"/>
        <end position="168"/>
    </location>
</feature>
<proteinExistence type="predicted"/>
<dbReference type="SUPFAM" id="SSF88659">
    <property type="entry name" value="Sigma3 and sigma4 domains of RNA polymerase sigma factors"/>
    <property type="match status" value="1"/>
</dbReference>
<reference evidence="2 3" key="1">
    <citation type="journal article" date="2015" name="Infect. Genet. Evol.">
        <title>Genomic sequences of six botulinum neurotoxin-producing strains representing three clostridial species illustrate the mobility and diversity of botulinum neurotoxin genes.</title>
        <authorList>
            <person name="Smith T.J."/>
            <person name="Hill K.K."/>
            <person name="Xie G."/>
            <person name="Foley B.T."/>
            <person name="Williamson C.H."/>
            <person name="Foster J.T."/>
            <person name="Johnson S.L."/>
            <person name="Chertkov O."/>
            <person name="Teshima H."/>
            <person name="Gibbons H.S."/>
            <person name="Johnsky L.A."/>
            <person name="Karavis M.A."/>
            <person name="Smith L.A."/>
        </authorList>
    </citation>
    <scope>NUCLEOTIDE SEQUENCE [LARGE SCALE GENOMIC DNA]</scope>
    <source>
        <strain evidence="2 3">CDC 2741</strain>
    </source>
</reference>
<evidence type="ECO:0000313" key="3">
    <source>
        <dbReference type="Proteomes" id="UP000031366"/>
    </source>
</evidence>
<protein>
    <submittedName>
        <fullName evidence="2">Bacterial regulatory s, luxR family protein</fullName>
    </submittedName>
</protein>
<organism evidence="2 3">
    <name type="scientific">Clostridium argentinense CDC 2741</name>
    <dbReference type="NCBI Taxonomy" id="1418104"/>
    <lineage>
        <taxon>Bacteria</taxon>
        <taxon>Bacillati</taxon>
        <taxon>Bacillota</taxon>
        <taxon>Clostridia</taxon>
        <taxon>Eubacteriales</taxon>
        <taxon>Clostridiaceae</taxon>
        <taxon>Clostridium</taxon>
    </lineage>
</organism>
<dbReference type="InterPro" id="IPR013324">
    <property type="entry name" value="RNA_pol_sigma_r3/r4-like"/>
</dbReference>
<dbReference type="AlphaFoldDB" id="A0A0C1TZ72"/>
<sequence length="182" mass="21598">MIDILDMEKLIKESVQITVREALIVLEKEKEKSAKLKRDRRLRNTALLLRNYINLKEHFNNAIYTNSQIEDEDPIEILMECDSFEEDLYINSIKRTHTRTKIIVNHIETILGFYKYRAFKSKDESAERRYEVIELLYMEGKTYEEVAEELGYSEKTISRDRKRAIEELSVLLFGIDGLKLEV</sequence>
<name>A0A0C1TZ72_9CLOT</name>
<dbReference type="GO" id="GO:0006352">
    <property type="term" value="P:DNA-templated transcription initiation"/>
    <property type="evidence" value="ECO:0007669"/>
    <property type="project" value="InterPro"/>
</dbReference>
<gene>
    <name evidence="2" type="ORF">U732_902</name>
</gene>
<comment type="caution">
    <text evidence="2">The sequence shown here is derived from an EMBL/GenBank/DDBJ whole genome shotgun (WGS) entry which is preliminary data.</text>
</comment>
<dbReference type="InterPro" id="IPR036388">
    <property type="entry name" value="WH-like_DNA-bd_sf"/>
</dbReference>
<accession>A0A0C1TZ72</accession>
<evidence type="ECO:0000313" key="2">
    <source>
        <dbReference type="EMBL" id="KIE44548.1"/>
    </source>
</evidence>
<dbReference type="Gene3D" id="1.10.10.10">
    <property type="entry name" value="Winged helix-like DNA-binding domain superfamily/Winged helix DNA-binding domain"/>
    <property type="match status" value="1"/>
</dbReference>
<dbReference type="GO" id="GO:0003700">
    <property type="term" value="F:DNA-binding transcription factor activity"/>
    <property type="evidence" value="ECO:0007669"/>
    <property type="project" value="InterPro"/>
</dbReference>
<dbReference type="EMBL" id="AYSO01000020">
    <property type="protein sequence ID" value="KIE44548.1"/>
    <property type="molecule type" value="Genomic_DNA"/>
</dbReference>
<dbReference type="InterPro" id="IPR007630">
    <property type="entry name" value="RNA_pol_sigma70_r4"/>
</dbReference>
<dbReference type="Pfam" id="PF04545">
    <property type="entry name" value="Sigma70_r4"/>
    <property type="match status" value="1"/>
</dbReference>
<dbReference type="Proteomes" id="UP000031366">
    <property type="component" value="Unassembled WGS sequence"/>
</dbReference>